<keyword evidence="3" id="KW-0472">Membrane</keyword>
<keyword evidence="1" id="KW-0378">Hydrolase</keyword>
<evidence type="ECO:0000256" key="2">
    <source>
        <dbReference type="ARBA" id="ARBA00023180"/>
    </source>
</evidence>
<evidence type="ECO:0000256" key="3">
    <source>
        <dbReference type="SAM" id="Phobius"/>
    </source>
</evidence>
<dbReference type="GO" id="GO:0031674">
    <property type="term" value="C:I band"/>
    <property type="evidence" value="ECO:0007669"/>
    <property type="project" value="TreeGrafter"/>
</dbReference>
<dbReference type="SUPFAM" id="SSF53649">
    <property type="entry name" value="Alkaline phosphatase-like"/>
    <property type="match status" value="1"/>
</dbReference>
<dbReference type="Gene3D" id="3.40.720.10">
    <property type="entry name" value="Alkaline Phosphatase, subunit A"/>
    <property type="match status" value="1"/>
</dbReference>
<dbReference type="Proteomes" id="UP001152747">
    <property type="component" value="Unassembled WGS sequence"/>
</dbReference>
<dbReference type="InterPro" id="IPR017850">
    <property type="entry name" value="Alkaline_phosphatase_core_sf"/>
</dbReference>
<dbReference type="GO" id="GO:0016787">
    <property type="term" value="F:hydrolase activity"/>
    <property type="evidence" value="ECO:0007669"/>
    <property type="project" value="UniProtKB-KW"/>
</dbReference>
<keyword evidence="3" id="KW-0812">Transmembrane</keyword>
<comment type="caution">
    <text evidence="4">The sequence shown here is derived from an EMBL/GenBank/DDBJ whole genome shotgun (WGS) entry which is preliminary data.</text>
</comment>
<dbReference type="InterPro" id="IPR002591">
    <property type="entry name" value="Phosphodiest/P_Trfase"/>
</dbReference>
<organism evidence="4 5">
    <name type="scientific">Caenorhabditis angaria</name>
    <dbReference type="NCBI Taxonomy" id="860376"/>
    <lineage>
        <taxon>Eukaryota</taxon>
        <taxon>Metazoa</taxon>
        <taxon>Ecdysozoa</taxon>
        <taxon>Nematoda</taxon>
        <taxon>Chromadorea</taxon>
        <taxon>Rhabditida</taxon>
        <taxon>Rhabditina</taxon>
        <taxon>Rhabditomorpha</taxon>
        <taxon>Rhabditoidea</taxon>
        <taxon>Rhabditidae</taxon>
        <taxon>Peloderinae</taxon>
        <taxon>Caenorhabditis</taxon>
    </lineage>
</organism>
<dbReference type="PANTHER" id="PTHR10151:SF121">
    <property type="entry name" value="ECTONUCLEOTIDE PYROPHOSPHATASE_PHOSPHODIESTERASE C27A7.1"/>
    <property type="match status" value="1"/>
</dbReference>
<keyword evidence="2" id="KW-0325">Glycoprotein</keyword>
<evidence type="ECO:0008006" key="6">
    <source>
        <dbReference type="Google" id="ProtNLM"/>
    </source>
</evidence>
<gene>
    <name evidence="4" type="ORF">CAMP_LOCUS15926</name>
</gene>
<evidence type="ECO:0000256" key="1">
    <source>
        <dbReference type="ARBA" id="ARBA00022801"/>
    </source>
</evidence>
<dbReference type="CDD" id="cd16018">
    <property type="entry name" value="Enpp"/>
    <property type="match status" value="1"/>
</dbReference>
<sequence length="752" mass="85531">MSSNLIRVVKKNNFMEMEHPKRWFCALSVLSVILLFMAMVIMFIVVLILLKVSPNSIFSTSNSNISTTSTQTPTVVSDDEKSWEHRVQWQECGGKCELDGYENPPLIIMSFDGFARFYLDRKEMKTLNSIAQCGAKTDRVMPSFPTKTFPNHYSIVTGLFPESHGITDNNVFDAKISMNLESMKSTKYSAFFVGEPIWSVYKRKTGKPANCLFWVGCAYNQTGYAPDVSPYYNQNLPFRNRIEQILEWLKEPEKTRPGLITAYLHEPDNAGHYQFLSEDVDRMLDEIDDGLDYFMSQLKISGLLDCVNIAIVADHGMELINKTYYFDDYLKTKYPSGIISAKGVVSRLYINDSTVKVEELRDVFRCKVEDFKVNTRDDLPTRKHYSRSSKVGDIILEGPPGTCFYKSESDDNLYSGDHGYDFFNPNMHTIFFARGPGIKENSTIQNFQNVQYMNLWMDLLNITGAVETNGSVGFFDGILRSPPTRQVVLGEKIKECTFSGSDNFTSCSTGAILDFQNCSKISEIPIHLFSNSSLCYQKFCENQAIFMSSASNSDKRKGIFEMLSSSDDLRDSSGYFVNSKYNMSNVGCSSGLKNYSISVRNAGIANSYFEESLPSYFVEKVYTPFQNLMLQYISKFSKIFVISGVASDIDHNGIHDQTSTNSTHFYRILLRCSDDSTDFENCKNLRSLAFIFPIISKNNTWDCMSSNEILLDYSATIFDVEQISGLRFEFAFGNLTSNQMILLRRNITTQLW</sequence>
<dbReference type="GO" id="GO:0016529">
    <property type="term" value="C:sarcoplasmic reticulum"/>
    <property type="evidence" value="ECO:0007669"/>
    <property type="project" value="TreeGrafter"/>
</dbReference>
<reference evidence="4" key="1">
    <citation type="submission" date="2022-11" db="EMBL/GenBank/DDBJ databases">
        <authorList>
            <person name="Kikuchi T."/>
        </authorList>
    </citation>
    <scope>NUCLEOTIDE SEQUENCE</scope>
    <source>
        <strain evidence="4">PS1010</strain>
    </source>
</reference>
<dbReference type="Gene3D" id="3.40.570.10">
    <property type="entry name" value="Extracellular Endonuclease, subunit A"/>
    <property type="match status" value="1"/>
</dbReference>
<dbReference type="InterPro" id="IPR044929">
    <property type="entry name" value="DNA/RNA_non-sp_Endonuclease_sf"/>
</dbReference>
<dbReference type="Pfam" id="PF01663">
    <property type="entry name" value="Phosphodiest"/>
    <property type="match status" value="1"/>
</dbReference>
<name>A0A9P1IYA6_9PELO</name>
<dbReference type="GO" id="GO:0055120">
    <property type="term" value="C:striated muscle dense body"/>
    <property type="evidence" value="ECO:0007669"/>
    <property type="project" value="TreeGrafter"/>
</dbReference>
<feature type="transmembrane region" description="Helical" evidence="3">
    <location>
        <begin position="23"/>
        <end position="50"/>
    </location>
</feature>
<protein>
    <recommendedName>
        <fullName evidence="6">Extracellular Endonuclease subunit A domain-containing protein</fullName>
    </recommendedName>
</protein>
<proteinExistence type="predicted"/>
<evidence type="ECO:0000313" key="5">
    <source>
        <dbReference type="Proteomes" id="UP001152747"/>
    </source>
</evidence>
<dbReference type="PANTHER" id="PTHR10151">
    <property type="entry name" value="ECTONUCLEOTIDE PYROPHOSPHATASE/PHOSPHODIESTERASE"/>
    <property type="match status" value="1"/>
</dbReference>
<dbReference type="AlphaFoldDB" id="A0A9P1IYA6"/>
<keyword evidence="5" id="KW-1185">Reference proteome</keyword>
<dbReference type="OrthoDB" id="415411at2759"/>
<dbReference type="Gene3D" id="3.30.1360.180">
    <property type="match status" value="1"/>
</dbReference>
<keyword evidence="3" id="KW-1133">Transmembrane helix</keyword>
<accession>A0A9P1IYA6</accession>
<evidence type="ECO:0000313" key="4">
    <source>
        <dbReference type="EMBL" id="CAI5453289.1"/>
    </source>
</evidence>
<dbReference type="EMBL" id="CANHGI010000005">
    <property type="protein sequence ID" value="CAI5453289.1"/>
    <property type="molecule type" value="Genomic_DNA"/>
</dbReference>